<keyword evidence="1" id="KW-0175">Coiled coil</keyword>
<reference evidence="5" key="1">
    <citation type="submission" date="2021-02" db="EMBL/GenBank/DDBJ databases">
        <authorList>
            <person name="Nowell W R."/>
        </authorList>
    </citation>
    <scope>NUCLEOTIDE SEQUENCE</scope>
</reference>
<dbReference type="PROSITE" id="PS50892">
    <property type="entry name" value="V_SNARE"/>
    <property type="match status" value="1"/>
</dbReference>
<dbReference type="EMBL" id="CAJOBC010000581">
    <property type="protein sequence ID" value="CAF3603414.1"/>
    <property type="molecule type" value="Genomic_DNA"/>
</dbReference>
<evidence type="ECO:0000313" key="5">
    <source>
        <dbReference type="EMBL" id="CAF0817187.1"/>
    </source>
</evidence>
<dbReference type="Proteomes" id="UP000663829">
    <property type="component" value="Unassembled WGS sequence"/>
</dbReference>
<evidence type="ECO:0000259" key="3">
    <source>
        <dbReference type="PROSITE" id="PS50892"/>
    </source>
</evidence>
<dbReference type="EMBL" id="CAJOBA010000251">
    <property type="protein sequence ID" value="CAF3517260.1"/>
    <property type="molecule type" value="Genomic_DNA"/>
</dbReference>
<evidence type="ECO:0000313" key="7">
    <source>
        <dbReference type="EMBL" id="CAF3603414.1"/>
    </source>
</evidence>
<dbReference type="Proteomes" id="UP000677228">
    <property type="component" value="Unassembled WGS sequence"/>
</dbReference>
<keyword evidence="2" id="KW-1133">Transmembrane helix</keyword>
<sequence length="153" mass="17450">MKFRIPIKKRTIRKRMSKIKTSLPPLSANNVSKVGIIHQPYSHHPYSETIPKTTIEPVDERKIQQTSLKIDAVLNMINEAYEKTLIRQYRLDELDKNADKLILSAGQFQKTAAEVQRTIWCQNRYCCYLVIASSTAIAAGGLIAMYFISRPAP</sequence>
<gene>
    <name evidence="5" type="ORF">GPM918_LOCUS4352</name>
    <name evidence="4" type="ORF">OVA965_LOCUS1380</name>
    <name evidence="7" type="ORF">SRO942_LOCUS4353</name>
    <name evidence="6" type="ORF">TMI583_LOCUS1381</name>
</gene>
<evidence type="ECO:0000313" key="4">
    <source>
        <dbReference type="EMBL" id="CAF0740020.1"/>
    </source>
</evidence>
<evidence type="ECO:0000313" key="8">
    <source>
        <dbReference type="Proteomes" id="UP000663829"/>
    </source>
</evidence>
<keyword evidence="2" id="KW-0812">Transmembrane</keyword>
<evidence type="ECO:0000313" key="6">
    <source>
        <dbReference type="EMBL" id="CAF3517260.1"/>
    </source>
</evidence>
<keyword evidence="8" id="KW-1185">Reference proteome</keyword>
<protein>
    <recommendedName>
        <fullName evidence="3">V-SNARE coiled-coil homology domain-containing protein</fullName>
    </recommendedName>
</protein>
<evidence type="ECO:0000256" key="1">
    <source>
        <dbReference type="PROSITE-ProRule" id="PRU00290"/>
    </source>
</evidence>
<feature type="transmembrane region" description="Helical" evidence="2">
    <location>
        <begin position="125"/>
        <end position="148"/>
    </location>
</feature>
<dbReference type="Proteomes" id="UP000681722">
    <property type="component" value="Unassembled WGS sequence"/>
</dbReference>
<feature type="domain" description="V-SNARE coiled-coil homology" evidence="3">
    <location>
        <begin position="62"/>
        <end position="122"/>
    </location>
</feature>
<evidence type="ECO:0000256" key="2">
    <source>
        <dbReference type="SAM" id="Phobius"/>
    </source>
</evidence>
<dbReference type="SUPFAM" id="SSF58038">
    <property type="entry name" value="SNARE fusion complex"/>
    <property type="match status" value="1"/>
</dbReference>
<keyword evidence="2" id="KW-0472">Membrane</keyword>
<dbReference type="EMBL" id="CAJNOQ010000581">
    <property type="protein sequence ID" value="CAF0817187.1"/>
    <property type="molecule type" value="Genomic_DNA"/>
</dbReference>
<dbReference type="PANTHER" id="PTHR45701">
    <property type="entry name" value="SYNAPTOBREVIN FAMILY MEMBER"/>
    <property type="match status" value="1"/>
</dbReference>
<comment type="caution">
    <text evidence="5">The sequence shown here is derived from an EMBL/GenBank/DDBJ whole genome shotgun (WGS) entry which is preliminary data.</text>
</comment>
<organism evidence="5 8">
    <name type="scientific">Didymodactylos carnosus</name>
    <dbReference type="NCBI Taxonomy" id="1234261"/>
    <lineage>
        <taxon>Eukaryota</taxon>
        <taxon>Metazoa</taxon>
        <taxon>Spiralia</taxon>
        <taxon>Gnathifera</taxon>
        <taxon>Rotifera</taxon>
        <taxon>Eurotatoria</taxon>
        <taxon>Bdelloidea</taxon>
        <taxon>Philodinida</taxon>
        <taxon>Philodinidae</taxon>
        <taxon>Didymodactylos</taxon>
    </lineage>
</organism>
<name>A0A813TQS0_9BILA</name>
<accession>A0A813TQS0</accession>
<dbReference type="InterPro" id="IPR016444">
    <property type="entry name" value="Synaptobrevin/VAMP"/>
</dbReference>
<dbReference type="AlphaFoldDB" id="A0A813TQS0"/>
<dbReference type="Proteomes" id="UP000682733">
    <property type="component" value="Unassembled WGS sequence"/>
</dbReference>
<dbReference type="Gene3D" id="1.20.5.110">
    <property type="match status" value="1"/>
</dbReference>
<dbReference type="InterPro" id="IPR042855">
    <property type="entry name" value="V_SNARE_CC"/>
</dbReference>
<proteinExistence type="predicted"/>
<dbReference type="EMBL" id="CAJNOK010000251">
    <property type="protein sequence ID" value="CAF0740020.1"/>
    <property type="molecule type" value="Genomic_DNA"/>
</dbReference>
<dbReference type="OrthoDB" id="10013030at2759"/>
<dbReference type="Pfam" id="PF00957">
    <property type="entry name" value="Synaptobrevin"/>
    <property type="match status" value="1"/>
</dbReference>